<reference evidence="1 2" key="1">
    <citation type="submission" date="2024-11" db="EMBL/GenBank/DDBJ databases">
        <title>Adaptive evolution of stress response genes in parasites aligns with host niche diversity.</title>
        <authorList>
            <person name="Hahn C."/>
            <person name="Resl P."/>
        </authorList>
    </citation>
    <scope>NUCLEOTIDE SEQUENCE [LARGE SCALE GENOMIC DNA]</scope>
    <source>
        <strain evidence="1">EGGRZ-B1_66</strain>
        <tissue evidence="1">Body</tissue>
    </source>
</reference>
<gene>
    <name evidence="1" type="ORF">Ciccas_013905</name>
</gene>
<dbReference type="Proteomes" id="UP001626550">
    <property type="component" value="Unassembled WGS sequence"/>
</dbReference>
<comment type="caution">
    <text evidence="1">The sequence shown here is derived from an EMBL/GenBank/DDBJ whole genome shotgun (WGS) entry which is preliminary data.</text>
</comment>
<evidence type="ECO:0000313" key="1">
    <source>
        <dbReference type="EMBL" id="KAL3307578.1"/>
    </source>
</evidence>
<dbReference type="AlphaFoldDB" id="A0ABD2PKU2"/>
<organism evidence="1 2">
    <name type="scientific">Cichlidogyrus casuarinus</name>
    <dbReference type="NCBI Taxonomy" id="1844966"/>
    <lineage>
        <taxon>Eukaryota</taxon>
        <taxon>Metazoa</taxon>
        <taxon>Spiralia</taxon>
        <taxon>Lophotrochozoa</taxon>
        <taxon>Platyhelminthes</taxon>
        <taxon>Monogenea</taxon>
        <taxon>Monopisthocotylea</taxon>
        <taxon>Dactylogyridea</taxon>
        <taxon>Ancyrocephalidae</taxon>
        <taxon>Cichlidogyrus</taxon>
    </lineage>
</organism>
<protein>
    <submittedName>
        <fullName evidence="1">Uncharacterized protein</fullName>
    </submittedName>
</protein>
<dbReference type="EMBL" id="JBJKFK010007013">
    <property type="protein sequence ID" value="KAL3307578.1"/>
    <property type="molecule type" value="Genomic_DNA"/>
</dbReference>
<evidence type="ECO:0000313" key="2">
    <source>
        <dbReference type="Proteomes" id="UP001626550"/>
    </source>
</evidence>
<keyword evidence="2" id="KW-1185">Reference proteome</keyword>
<accession>A0ABD2PKU2</accession>
<sequence>MADYNLRQIDQVMEALLALKHSAEGLDEWVQTMDRCRDDLLDGRPGSTFLGLGRALVRKAFNPQRINLSLAHMKSLTNEMEKEKFKNSVQEFKESRSELLENLVMSELFSRAIVKNCEFVGNPYEPKRGFTHEEFIRYLLDQVTTHIDFAQSRSLAQTLFDILESILEAVGQKGESITKLVYSLVGYIGAMLSGHKLACEKEFASILQKAKSEIMDKCLLMTVQNEEVFVILSEEQSKEVADYLQSIAAAQEALDSNLVASIMLTCDELSNIAKEDRDSQAVKTKLLVRLVEMARSIPASCRSDCLSQCLEKCEDIEKINAVTIGRDQSIILMAKSVSMRNLKKIQNSMKSMKVDEKIYKLVSDKMTFVLNLLGRSDNQGQEQLESCSGDDLD</sequence>
<name>A0ABD2PKU2_9PLAT</name>
<proteinExistence type="predicted"/>